<dbReference type="Gene3D" id="3.90.180.10">
    <property type="entry name" value="Medium-chain alcohol dehydrogenases, catalytic domain"/>
    <property type="match status" value="1"/>
</dbReference>
<keyword evidence="3" id="KW-1185">Reference proteome</keyword>
<dbReference type="SUPFAM" id="SSF50129">
    <property type="entry name" value="GroES-like"/>
    <property type="match status" value="1"/>
</dbReference>
<organism evidence="2 3">
    <name type="scientific">Bythopirellula goksoeyrii</name>
    <dbReference type="NCBI Taxonomy" id="1400387"/>
    <lineage>
        <taxon>Bacteria</taxon>
        <taxon>Pseudomonadati</taxon>
        <taxon>Planctomycetota</taxon>
        <taxon>Planctomycetia</taxon>
        <taxon>Pirellulales</taxon>
        <taxon>Lacipirellulaceae</taxon>
        <taxon>Bythopirellula</taxon>
    </lineage>
</organism>
<dbReference type="PANTHER" id="PTHR43677:SF1">
    <property type="entry name" value="ACRYLYL-COA REDUCTASE ACUI-RELATED"/>
    <property type="match status" value="1"/>
</dbReference>
<feature type="domain" description="Enoyl reductase (ER)" evidence="1">
    <location>
        <begin position="16"/>
        <end position="330"/>
    </location>
</feature>
<dbReference type="KEGG" id="bgok:Pr1d_07330"/>
<evidence type="ECO:0000259" key="1">
    <source>
        <dbReference type="SMART" id="SM00829"/>
    </source>
</evidence>
<dbReference type="PANTHER" id="PTHR43677">
    <property type="entry name" value="SHORT-CHAIN DEHYDROGENASE/REDUCTASE"/>
    <property type="match status" value="1"/>
</dbReference>
<dbReference type="InterPro" id="IPR051397">
    <property type="entry name" value="Zn-ADH-like_protein"/>
</dbReference>
<keyword evidence="2" id="KW-0560">Oxidoreductase</keyword>
<accession>A0A5B9Q6X6</accession>
<dbReference type="EC" id="1.3.1.84" evidence="2"/>
<gene>
    <name evidence="2" type="primary">acuI</name>
    <name evidence="2" type="ORF">Pr1d_07330</name>
</gene>
<name>A0A5B9Q6X6_9BACT</name>
<dbReference type="Gene3D" id="3.40.50.720">
    <property type="entry name" value="NAD(P)-binding Rossmann-like Domain"/>
    <property type="match status" value="1"/>
</dbReference>
<dbReference type="Pfam" id="PF00107">
    <property type="entry name" value="ADH_zinc_N"/>
    <property type="match status" value="1"/>
</dbReference>
<dbReference type="InterPro" id="IPR011032">
    <property type="entry name" value="GroES-like_sf"/>
</dbReference>
<dbReference type="SUPFAM" id="SSF51735">
    <property type="entry name" value="NAD(P)-binding Rossmann-fold domains"/>
    <property type="match status" value="1"/>
</dbReference>
<sequence length="334" mass="35345">MPMESFPALIVRREDKSDATFAVEQITRADLPAGDVVIEVEYSSLNYKDALACHAHPGVVRQLPHVPGIDCAGKVLESTVADFSVGDSVLVTGYDLGSGAWGGYSAQVRVPAAWVVPMPKSLTPRTAMLYGTAGFTAAQCVHAIQHHGVGLKRGEVVVTGATGGVGSIAVALLAKLGYQVVAVTGKPEFSELLQELGAQRIIGRTEVDDESEKQLLPSQWSAAVDTVGGNTLATLLRSTAYRGCVAACGLVGGDTLPLTVYPFILRGVTLCGIDSAKCPREPRMEIWDLLSGEWNVAEKLEPLAREVSLNEISTEVAAMLAGKNHGRILVRPSE</sequence>
<dbReference type="InterPro" id="IPR036291">
    <property type="entry name" value="NAD(P)-bd_dom_sf"/>
</dbReference>
<dbReference type="RefSeq" id="WP_148072233.1">
    <property type="nucleotide sequence ID" value="NZ_CP042913.1"/>
</dbReference>
<reference evidence="2 3" key="1">
    <citation type="submission" date="2019-08" db="EMBL/GenBank/DDBJ databases">
        <title>Deep-cultivation of Planctomycetes and their phenomic and genomic characterization uncovers novel biology.</title>
        <authorList>
            <person name="Wiegand S."/>
            <person name="Jogler M."/>
            <person name="Boedeker C."/>
            <person name="Pinto D."/>
            <person name="Vollmers J."/>
            <person name="Rivas-Marin E."/>
            <person name="Kohn T."/>
            <person name="Peeters S.H."/>
            <person name="Heuer A."/>
            <person name="Rast P."/>
            <person name="Oberbeckmann S."/>
            <person name="Bunk B."/>
            <person name="Jeske O."/>
            <person name="Meyerdierks A."/>
            <person name="Storesund J.E."/>
            <person name="Kallscheuer N."/>
            <person name="Luecker S."/>
            <person name="Lage O.M."/>
            <person name="Pohl T."/>
            <person name="Merkel B.J."/>
            <person name="Hornburger P."/>
            <person name="Mueller R.-W."/>
            <person name="Bruemmer F."/>
            <person name="Labrenz M."/>
            <person name="Spormann A.M."/>
            <person name="Op den Camp H."/>
            <person name="Overmann J."/>
            <person name="Amann R."/>
            <person name="Jetten M.S.M."/>
            <person name="Mascher T."/>
            <person name="Medema M.H."/>
            <person name="Devos D.P."/>
            <person name="Kaster A.-K."/>
            <person name="Ovreas L."/>
            <person name="Rohde M."/>
            <person name="Galperin M.Y."/>
            <person name="Jogler C."/>
        </authorList>
    </citation>
    <scope>NUCLEOTIDE SEQUENCE [LARGE SCALE GENOMIC DNA]</scope>
    <source>
        <strain evidence="2 3">Pr1d</strain>
    </source>
</reference>
<dbReference type="InterPro" id="IPR014188">
    <property type="entry name" value="Acrylyl-CoA_reductase_AcuI"/>
</dbReference>
<dbReference type="AlphaFoldDB" id="A0A5B9Q6X6"/>
<proteinExistence type="predicted"/>
<dbReference type="CDD" id="cd05280">
    <property type="entry name" value="MDR_yhdh_yhfp"/>
    <property type="match status" value="1"/>
</dbReference>
<protein>
    <submittedName>
        <fullName evidence="2">Putative acrylyl-CoA reductase AcuI</fullName>
        <ecNumber evidence="2">1.3.1.84</ecNumber>
    </submittedName>
</protein>
<dbReference type="InterPro" id="IPR020843">
    <property type="entry name" value="ER"/>
</dbReference>
<dbReference type="InterPro" id="IPR013154">
    <property type="entry name" value="ADH-like_N"/>
</dbReference>
<dbReference type="Proteomes" id="UP000323917">
    <property type="component" value="Chromosome"/>
</dbReference>
<dbReference type="OrthoDB" id="9782155at2"/>
<evidence type="ECO:0000313" key="3">
    <source>
        <dbReference type="Proteomes" id="UP000323917"/>
    </source>
</evidence>
<evidence type="ECO:0000313" key="2">
    <source>
        <dbReference type="EMBL" id="QEG33469.1"/>
    </source>
</evidence>
<dbReference type="InterPro" id="IPR013149">
    <property type="entry name" value="ADH-like_C"/>
</dbReference>
<dbReference type="SMART" id="SM00829">
    <property type="entry name" value="PKS_ER"/>
    <property type="match status" value="1"/>
</dbReference>
<dbReference type="EMBL" id="CP042913">
    <property type="protein sequence ID" value="QEG33469.1"/>
    <property type="molecule type" value="Genomic_DNA"/>
</dbReference>
<dbReference type="GO" id="GO:0043957">
    <property type="term" value="F:acryloyl-CoA reductase (NADPH) activity"/>
    <property type="evidence" value="ECO:0007669"/>
    <property type="project" value="UniProtKB-EC"/>
</dbReference>
<dbReference type="Pfam" id="PF08240">
    <property type="entry name" value="ADH_N"/>
    <property type="match status" value="1"/>
</dbReference>
<dbReference type="NCBIfam" id="TIGR02823">
    <property type="entry name" value="oxido_YhdH"/>
    <property type="match status" value="1"/>
</dbReference>